<name>A0A1X7V8E8_AMPQE</name>
<evidence type="ECO:0000313" key="2">
    <source>
        <dbReference type="EnsemblMetazoa" id="Aqu2.1.36575_001"/>
    </source>
</evidence>
<organism evidence="2">
    <name type="scientific">Amphimedon queenslandica</name>
    <name type="common">Sponge</name>
    <dbReference type="NCBI Taxonomy" id="400682"/>
    <lineage>
        <taxon>Eukaryota</taxon>
        <taxon>Metazoa</taxon>
        <taxon>Porifera</taxon>
        <taxon>Demospongiae</taxon>
        <taxon>Heteroscleromorpha</taxon>
        <taxon>Haplosclerida</taxon>
        <taxon>Niphatidae</taxon>
        <taxon>Amphimedon</taxon>
    </lineage>
</organism>
<dbReference type="InParanoid" id="A0A1X7V8E8"/>
<accession>A0A1X7V8E8</accession>
<feature type="compositionally biased region" description="Basic residues" evidence="1">
    <location>
        <begin position="21"/>
        <end position="31"/>
    </location>
</feature>
<dbReference type="AlphaFoldDB" id="A0A1X7V8E8"/>
<reference evidence="2" key="1">
    <citation type="submission" date="2017-05" db="UniProtKB">
        <authorList>
            <consortium name="EnsemblMetazoa"/>
        </authorList>
    </citation>
    <scope>IDENTIFICATION</scope>
</reference>
<feature type="region of interest" description="Disordered" evidence="1">
    <location>
        <begin position="21"/>
        <end position="58"/>
    </location>
</feature>
<dbReference type="EnsemblMetazoa" id="Aqu2.1.36575_001">
    <property type="protein sequence ID" value="Aqu2.1.36575_001"/>
    <property type="gene ID" value="Aqu2.1.36575"/>
</dbReference>
<evidence type="ECO:0000256" key="1">
    <source>
        <dbReference type="SAM" id="MobiDB-lite"/>
    </source>
</evidence>
<protein>
    <submittedName>
        <fullName evidence="2">Uncharacterized protein</fullName>
    </submittedName>
</protein>
<proteinExistence type="predicted"/>
<sequence length="58" mass="6696">LPFKKTNSFLKQINSIITQKSKSKWKDKKGHNTICSHSHTLTSPSKNKLTKRSPFIQK</sequence>
<feature type="compositionally biased region" description="Polar residues" evidence="1">
    <location>
        <begin position="33"/>
        <end position="47"/>
    </location>
</feature>